<dbReference type="EMBL" id="CAJVPQ010002280">
    <property type="protein sequence ID" value="CAG8590722.1"/>
    <property type="molecule type" value="Genomic_DNA"/>
</dbReference>
<organism evidence="3 4">
    <name type="scientific">Funneliformis caledonium</name>
    <dbReference type="NCBI Taxonomy" id="1117310"/>
    <lineage>
        <taxon>Eukaryota</taxon>
        <taxon>Fungi</taxon>
        <taxon>Fungi incertae sedis</taxon>
        <taxon>Mucoromycota</taxon>
        <taxon>Glomeromycotina</taxon>
        <taxon>Glomeromycetes</taxon>
        <taxon>Glomerales</taxon>
        <taxon>Glomeraceae</taxon>
        <taxon>Funneliformis</taxon>
    </lineage>
</organism>
<reference evidence="3" key="1">
    <citation type="submission" date="2021-06" db="EMBL/GenBank/DDBJ databases">
        <authorList>
            <person name="Kallberg Y."/>
            <person name="Tangrot J."/>
            <person name="Rosling A."/>
        </authorList>
    </citation>
    <scope>NUCLEOTIDE SEQUENCE</scope>
    <source>
        <strain evidence="3">UK204</strain>
    </source>
</reference>
<feature type="domain" description="Hyaluronan/mRNA-binding protein" evidence="2">
    <location>
        <begin position="30"/>
        <end position="81"/>
    </location>
</feature>
<evidence type="ECO:0000313" key="3">
    <source>
        <dbReference type="EMBL" id="CAG8590722.1"/>
    </source>
</evidence>
<proteinExistence type="predicted"/>
<evidence type="ECO:0000313" key="4">
    <source>
        <dbReference type="Proteomes" id="UP000789570"/>
    </source>
</evidence>
<evidence type="ECO:0000256" key="1">
    <source>
        <dbReference type="SAM" id="MobiDB-lite"/>
    </source>
</evidence>
<feature type="region of interest" description="Disordered" evidence="1">
    <location>
        <begin position="1"/>
        <end position="49"/>
    </location>
</feature>
<feature type="region of interest" description="Disordered" evidence="1">
    <location>
        <begin position="97"/>
        <end position="122"/>
    </location>
</feature>
<gene>
    <name evidence="3" type="ORF">FCALED_LOCUS8080</name>
</gene>
<sequence length="122" mass="13795">MTRSKRNAKSAIPAVQNKDRHLQRSGLLDARGMPKKEGGGQHNWGKPTDELAELDEHYEYFDNVPKYDKEKVQNAKAAETNRDIGKLGKLQVVNPEEFETLNRETNSVETESNEGSVTLKNK</sequence>
<feature type="compositionally biased region" description="Polar residues" evidence="1">
    <location>
        <begin position="103"/>
        <end position="122"/>
    </location>
</feature>
<keyword evidence="4" id="KW-1185">Reference proteome</keyword>
<evidence type="ECO:0000259" key="2">
    <source>
        <dbReference type="Pfam" id="PF04774"/>
    </source>
</evidence>
<dbReference type="InterPro" id="IPR006861">
    <property type="entry name" value="HABP4_PAIRBP1-bd"/>
</dbReference>
<dbReference type="AlphaFoldDB" id="A0A9N9C6G8"/>
<accession>A0A9N9C6G8</accession>
<dbReference type="Proteomes" id="UP000789570">
    <property type="component" value="Unassembled WGS sequence"/>
</dbReference>
<protein>
    <submittedName>
        <fullName evidence="3">40_t:CDS:1</fullName>
    </submittedName>
</protein>
<dbReference type="OrthoDB" id="2122308at2759"/>
<dbReference type="Pfam" id="PF04774">
    <property type="entry name" value="HABP4_PAI-RBP1"/>
    <property type="match status" value="1"/>
</dbReference>
<comment type="caution">
    <text evidence="3">The sequence shown here is derived from an EMBL/GenBank/DDBJ whole genome shotgun (WGS) entry which is preliminary data.</text>
</comment>
<name>A0A9N9C6G8_9GLOM</name>